<organism evidence="3 4">
    <name type="scientific">Dillenia turbinata</name>
    <dbReference type="NCBI Taxonomy" id="194707"/>
    <lineage>
        <taxon>Eukaryota</taxon>
        <taxon>Viridiplantae</taxon>
        <taxon>Streptophyta</taxon>
        <taxon>Embryophyta</taxon>
        <taxon>Tracheophyta</taxon>
        <taxon>Spermatophyta</taxon>
        <taxon>Magnoliopsida</taxon>
        <taxon>eudicotyledons</taxon>
        <taxon>Gunneridae</taxon>
        <taxon>Pentapetalae</taxon>
        <taxon>Dilleniales</taxon>
        <taxon>Dilleniaceae</taxon>
        <taxon>Dillenia</taxon>
    </lineage>
</organism>
<dbReference type="EMBL" id="JBAMMX010000012">
    <property type="protein sequence ID" value="KAK6930223.1"/>
    <property type="molecule type" value="Genomic_DNA"/>
</dbReference>
<keyword evidence="4" id="KW-1185">Reference proteome</keyword>
<dbReference type="GO" id="GO:0038023">
    <property type="term" value="F:signaling receptor activity"/>
    <property type="evidence" value="ECO:0007669"/>
    <property type="project" value="InterPro"/>
</dbReference>
<dbReference type="InterPro" id="IPR023393">
    <property type="entry name" value="START-like_dom_sf"/>
</dbReference>
<gene>
    <name evidence="3" type="ORF">RJ641_004317</name>
</gene>
<dbReference type="Proteomes" id="UP001370490">
    <property type="component" value="Unassembled WGS sequence"/>
</dbReference>
<dbReference type="Gene3D" id="3.30.530.20">
    <property type="match status" value="1"/>
</dbReference>
<dbReference type="GO" id="GO:0006952">
    <property type="term" value="P:defense response"/>
    <property type="evidence" value="ECO:0007669"/>
    <property type="project" value="InterPro"/>
</dbReference>
<sequence length="84" mass="9612">MPNFSRKTQNNLLPKLVPQFIKRVDMIQGGGGSGTIEQINITQDVHFKCAKYRNDEMDKENLVCKYTMIEGDALLMKSNLCKFN</sequence>
<dbReference type="SUPFAM" id="SSF55961">
    <property type="entry name" value="Bet v1-like"/>
    <property type="match status" value="1"/>
</dbReference>
<dbReference type="GO" id="GO:0005737">
    <property type="term" value="C:cytoplasm"/>
    <property type="evidence" value="ECO:0007669"/>
    <property type="project" value="TreeGrafter"/>
</dbReference>
<evidence type="ECO:0000256" key="1">
    <source>
        <dbReference type="ARBA" id="ARBA00009744"/>
    </source>
</evidence>
<evidence type="ECO:0000313" key="4">
    <source>
        <dbReference type="Proteomes" id="UP001370490"/>
    </source>
</evidence>
<dbReference type="GO" id="GO:0005634">
    <property type="term" value="C:nucleus"/>
    <property type="evidence" value="ECO:0007669"/>
    <property type="project" value="TreeGrafter"/>
</dbReference>
<dbReference type="GO" id="GO:0009738">
    <property type="term" value="P:abscisic acid-activated signaling pathway"/>
    <property type="evidence" value="ECO:0007669"/>
    <property type="project" value="InterPro"/>
</dbReference>
<dbReference type="PANTHER" id="PTHR31213:SF192">
    <property type="entry name" value="MAJOR ALLERGEN PRU AR 1-LIKE"/>
    <property type="match status" value="1"/>
</dbReference>
<feature type="domain" description="Bet v I/Major latex protein" evidence="2">
    <location>
        <begin position="7"/>
        <end position="74"/>
    </location>
</feature>
<name>A0AAN8VM58_9MAGN</name>
<dbReference type="GO" id="GO:0004864">
    <property type="term" value="F:protein phosphatase inhibitor activity"/>
    <property type="evidence" value="ECO:0007669"/>
    <property type="project" value="InterPro"/>
</dbReference>
<dbReference type="InterPro" id="IPR024949">
    <property type="entry name" value="Bet_v_I_allergen"/>
</dbReference>
<dbReference type="GO" id="GO:0010427">
    <property type="term" value="F:abscisic acid binding"/>
    <property type="evidence" value="ECO:0007669"/>
    <property type="project" value="InterPro"/>
</dbReference>
<dbReference type="AlphaFoldDB" id="A0AAN8VM58"/>
<proteinExistence type="inferred from homology"/>
<dbReference type="InterPro" id="IPR000916">
    <property type="entry name" value="Bet_v_I/MLP"/>
</dbReference>
<feature type="non-terminal residue" evidence="3">
    <location>
        <position position="84"/>
    </location>
</feature>
<protein>
    <submittedName>
        <fullName evidence="3">Bet v I/Major latex protein</fullName>
    </submittedName>
</protein>
<evidence type="ECO:0000259" key="2">
    <source>
        <dbReference type="Pfam" id="PF00407"/>
    </source>
</evidence>
<dbReference type="Pfam" id="PF00407">
    <property type="entry name" value="Bet_v_1"/>
    <property type="match status" value="1"/>
</dbReference>
<dbReference type="PRINTS" id="PR00634">
    <property type="entry name" value="BETALLERGEN"/>
</dbReference>
<reference evidence="3 4" key="1">
    <citation type="submission" date="2023-12" db="EMBL/GenBank/DDBJ databases">
        <title>A high-quality genome assembly for Dillenia turbinata (Dilleniales).</title>
        <authorList>
            <person name="Chanderbali A."/>
        </authorList>
    </citation>
    <scope>NUCLEOTIDE SEQUENCE [LARGE SCALE GENOMIC DNA]</scope>
    <source>
        <strain evidence="3">LSX21</strain>
        <tissue evidence="3">Leaf</tissue>
    </source>
</reference>
<comment type="similarity">
    <text evidence="1">Belongs to the BetVI family.</text>
</comment>
<dbReference type="FunFam" id="3.30.530.20:FF:000007">
    <property type="entry name" value="Major pollen allergen Bet v 1-A"/>
    <property type="match status" value="1"/>
</dbReference>
<accession>A0AAN8VM58</accession>
<dbReference type="PANTHER" id="PTHR31213">
    <property type="entry name" value="OS08G0374000 PROTEIN-RELATED"/>
    <property type="match status" value="1"/>
</dbReference>
<comment type="caution">
    <text evidence="3">The sequence shown here is derived from an EMBL/GenBank/DDBJ whole genome shotgun (WGS) entry which is preliminary data.</text>
</comment>
<evidence type="ECO:0000313" key="3">
    <source>
        <dbReference type="EMBL" id="KAK6930223.1"/>
    </source>
</evidence>
<dbReference type="InterPro" id="IPR050279">
    <property type="entry name" value="Plant_def-hormone_signal"/>
</dbReference>